<feature type="non-terminal residue" evidence="2">
    <location>
        <position position="440"/>
    </location>
</feature>
<dbReference type="STRING" id="50990.A0A4Y7PEW4"/>
<dbReference type="AlphaFoldDB" id="A0A4Y7PEW4"/>
<sequence>MVGKAVFKGARLAFLKSSYEQYVDAREAKDSGSWLKVIYAYYWRRFSWTLEDTLEEPTEEHLAAVEKLEKSWTCHEQFFFVPEDENDEEMDDIEWEKKCTIKTAREVAIQGWFYREYTKVTKKGKRDPWKPILDSFFKSSGKRPACQADWVVYGRLHYEDRIKETYEQKWEEAGKPKNQSLKIRNQCIKAAFENEPELYQKEMKEKARAEHQKALRMHRRLMDPDNDPEAQDELIRRMPRIVKPLLEVIAEHTGMKVSLLAGKAKGDNKFIFTGAHVGVTLGEKNLTWDMHDPDGWRQTGKCFAGFLNHTIDHGDAPAPTFAPQLEIVQEPLDAGEGDEDEDEDEDDNNQSSSDAEDGDRTPRMKKGQKNKQPAKEKARQKAKEKSKSRKSSAAKKAAAGNATVAENCRTSTRAHRSQPADPTASLPTPVASPSANSSTA</sequence>
<feature type="region of interest" description="Disordered" evidence="1">
    <location>
        <begin position="334"/>
        <end position="440"/>
    </location>
</feature>
<dbReference type="EMBL" id="ML170445">
    <property type="protein sequence ID" value="TDL13865.1"/>
    <property type="molecule type" value="Genomic_DNA"/>
</dbReference>
<evidence type="ECO:0000313" key="3">
    <source>
        <dbReference type="Proteomes" id="UP000294933"/>
    </source>
</evidence>
<feature type="compositionally biased region" description="Polar residues" evidence="1">
    <location>
        <begin position="431"/>
        <end position="440"/>
    </location>
</feature>
<keyword evidence="3" id="KW-1185">Reference proteome</keyword>
<organism evidence="2 3">
    <name type="scientific">Rickenella mellea</name>
    <dbReference type="NCBI Taxonomy" id="50990"/>
    <lineage>
        <taxon>Eukaryota</taxon>
        <taxon>Fungi</taxon>
        <taxon>Dikarya</taxon>
        <taxon>Basidiomycota</taxon>
        <taxon>Agaricomycotina</taxon>
        <taxon>Agaricomycetes</taxon>
        <taxon>Hymenochaetales</taxon>
        <taxon>Rickenellaceae</taxon>
        <taxon>Rickenella</taxon>
    </lineage>
</organism>
<protein>
    <submittedName>
        <fullName evidence="2">Uncharacterized protein</fullName>
    </submittedName>
</protein>
<gene>
    <name evidence="2" type="ORF">BD410DRAFT_846564</name>
</gene>
<name>A0A4Y7PEW4_9AGAM</name>
<proteinExistence type="predicted"/>
<feature type="compositionally biased region" description="Acidic residues" evidence="1">
    <location>
        <begin position="334"/>
        <end position="348"/>
    </location>
</feature>
<dbReference type="VEuPathDB" id="FungiDB:BD410DRAFT_846564"/>
<dbReference type="Proteomes" id="UP000294933">
    <property type="component" value="Unassembled WGS sequence"/>
</dbReference>
<feature type="compositionally biased region" description="Basic and acidic residues" evidence="1">
    <location>
        <begin position="373"/>
        <end position="385"/>
    </location>
</feature>
<dbReference type="OrthoDB" id="2758189at2759"/>
<accession>A0A4Y7PEW4</accession>
<evidence type="ECO:0000256" key="1">
    <source>
        <dbReference type="SAM" id="MobiDB-lite"/>
    </source>
</evidence>
<reference evidence="2 3" key="1">
    <citation type="submission" date="2018-06" db="EMBL/GenBank/DDBJ databases">
        <title>A transcriptomic atlas of mushroom development highlights an independent origin of complex multicellularity.</title>
        <authorList>
            <consortium name="DOE Joint Genome Institute"/>
            <person name="Krizsan K."/>
            <person name="Almasi E."/>
            <person name="Merenyi Z."/>
            <person name="Sahu N."/>
            <person name="Viragh M."/>
            <person name="Koszo T."/>
            <person name="Mondo S."/>
            <person name="Kiss B."/>
            <person name="Balint B."/>
            <person name="Kues U."/>
            <person name="Barry K."/>
            <person name="Hegedus J.C."/>
            <person name="Henrissat B."/>
            <person name="Johnson J."/>
            <person name="Lipzen A."/>
            <person name="Ohm R."/>
            <person name="Nagy I."/>
            <person name="Pangilinan J."/>
            <person name="Yan J."/>
            <person name="Xiong Y."/>
            <person name="Grigoriev I.V."/>
            <person name="Hibbett D.S."/>
            <person name="Nagy L.G."/>
        </authorList>
    </citation>
    <scope>NUCLEOTIDE SEQUENCE [LARGE SCALE GENOMIC DNA]</scope>
    <source>
        <strain evidence="2 3">SZMC22713</strain>
    </source>
</reference>
<evidence type="ECO:0000313" key="2">
    <source>
        <dbReference type="EMBL" id="TDL13865.1"/>
    </source>
</evidence>